<evidence type="ECO:0000256" key="1">
    <source>
        <dbReference type="SAM" id="MobiDB-lite"/>
    </source>
</evidence>
<gene>
    <name evidence="2" type="ORF">METBISCDRAFT_25811</name>
</gene>
<feature type="compositionally biased region" description="Polar residues" evidence="1">
    <location>
        <begin position="38"/>
        <end position="60"/>
    </location>
</feature>
<feature type="region of interest" description="Disordered" evidence="1">
    <location>
        <begin position="35"/>
        <end position="60"/>
    </location>
</feature>
<dbReference type="GO" id="GO:0031990">
    <property type="term" value="P:mRNA export from nucleus in response to heat stress"/>
    <property type="evidence" value="ECO:0007669"/>
    <property type="project" value="TreeGrafter"/>
</dbReference>
<keyword evidence="3" id="KW-1185">Reference proteome</keyword>
<feature type="region of interest" description="Disordered" evidence="1">
    <location>
        <begin position="1"/>
        <end position="22"/>
    </location>
</feature>
<dbReference type="AlphaFoldDB" id="A0A4P9ZH25"/>
<reference evidence="3" key="1">
    <citation type="journal article" date="2018" name="Nat. Microbiol.">
        <title>Leveraging single-cell genomics to expand the fungal tree of life.</title>
        <authorList>
            <person name="Ahrendt S.R."/>
            <person name="Quandt C.A."/>
            <person name="Ciobanu D."/>
            <person name="Clum A."/>
            <person name="Salamov A."/>
            <person name="Andreopoulos B."/>
            <person name="Cheng J.F."/>
            <person name="Woyke T."/>
            <person name="Pelin A."/>
            <person name="Henrissat B."/>
            <person name="Reynolds N.K."/>
            <person name="Benny G.L."/>
            <person name="Smith M.E."/>
            <person name="James T.Y."/>
            <person name="Grigoriev I.V."/>
        </authorList>
    </citation>
    <scope>NUCLEOTIDE SEQUENCE [LARGE SCALE GENOMIC DNA]</scope>
    <source>
        <strain evidence="3">Baker2002</strain>
    </source>
</reference>
<proteinExistence type="predicted"/>
<evidence type="ECO:0000313" key="2">
    <source>
        <dbReference type="EMBL" id="RKP32295.1"/>
    </source>
</evidence>
<protein>
    <submittedName>
        <fullName evidence="2">Uncharacterized protein</fullName>
    </submittedName>
</protein>
<organism evidence="2 3">
    <name type="scientific">Metschnikowia bicuspidata</name>
    <dbReference type="NCBI Taxonomy" id="27322"/>
    <lineage>
        <taxon>Eukaryota</taxon>
        <taxon>Fungi</taxon>
        <taxon>Dikarya</taxon>
        <taxon>Ascomycota</taxon>
        <taxon>Saccharomycotina</taxon>
        <taxon>Pichiomycetes</taxon>
        <taxon>Metschnikowiaceae</taxon>
        <taxon>Metschnikowia</taxon>
    </lineage>
</organism>
<feature type="compositionally biased region" description="Basic residues" evidence="1">
    <location>
        <begin position="294"/>
        <end position="309"/>
    </location>
</feature>
<feature type="region of interest" description="Disordered" evidence="1">
    <location>
        <begin position="566"/>
        <end position="597"/>
    </location>
</feature>
<dbReference type="PANTHER" id="PTHR28284">
    <property type="entry name" value="NUCLEOPORIN NUP60"/>
    <property type="match status" value="1"/>
</dbReference>
<feature type="compositionally biased region" description="Basic and acidic residues" evidence="1">
    <location>
        <begin position="355"/>
        <end position="370"/>
    </location>
</feature>
<dbReference type="OrthoDB" id="5370852at2759"/>
<dbReference type="EMBL" id="ML004432">
    <property type="protein sequence ID" value="RKP32295.1"/>
    <property type="molecule type" value="Genomic_DNA"/>
</dbReference>
<dbReference type="GO" id="GO:0016973">
    <property type="term" value="P:poly(A)+ mRNA export from nucleus"/>
    <property type="evidence" value="ECO:0007669"/>
    <property type="project" value="TreeGrafter"/>
</dbReference>
<dbReference type="InterPro" id="IPR034432">
    <property type="entry name" value="Nup60"/>
</dbReference>
<feature type="region of interest" description="Disordered" evidence="1">
    <location>
        <begin position="234"/>
        <end position="261"/>
    </location>
</feature>
<accession>A0A4P9ZH25</accession>
<dbReference type="GO" id="GO:0008298">
    <property type="term" value="P:intracellular mRNA localization"/>
    <property type="evidence" value="ECO:0007669"/>
    <property type="project" value="TreeGrafter"/>
</dbReference>
<dbReference type="PANTHER" id="PTHR28284:SF1">
    <property type="entry name" value="NUCLEOPORIN NUP60"/>
    <property type="match status" value="1"/>
</dbReference>
<feature type="compositionally biased region" description="Basic and acidic residues" evidence="1">
    <location>
        <begin position="332"/>
        <end position="347"/>
    </location>
</feature>
<feature type="region of interest" description="Disordered" evidence="1">
    <location>
        <begin position="423"/>
        <end position="470"/>
    </location>
</feature>
<dbReference type="GO" id="GO:0017056">
    <property type="term" value="F:structural constituent of nuclear pore"/>
    <property type="evidence" value="ECO:0007669"/>
    <property type="project" value="InterPro"/>
</dbReference>
<dbReference type="GO" id="GO:0034398">
    <property type="term" value="P:telomere tethering at nuclear periphery"/>
    <property type="evidence" value="ECO:0007669"/>
    <property type="project" value="TreeGrafter"/>
</dbReference>
<sequence length="637" mass="68032">MDNRRVMKAYRNWSGRSQPSGGLVSYFKRIFSGPARDTTGSSSPSDKPKQRSTTVSTASPQCASTFLADLTRSAHRTGPPASDVEDPNCILSAFFQEKAGQPLSEVEYEGVMSLLERSKASITLPFEDLTDPKTDAGAEKKARETVSDPRAQQNSTFAPYSQTKLRNVSACLNNSSFAGSEYRPVYHTFNGNTSRANTSLKRVYEFSGIPSPYQTRIQAPNFATRKLRRVAPLGESSQTASVTMAERTDTAAAEQSSAFRPKSKTANALLSILGGDAGATEELLQAVSGGSAPKHIHNPYLRPRRRVVSRHVTSGVSGDMDSLKARTSGKPGEQKLESSEKPQKREFMFGLSNRESTENSEKEKTKKTDAETDADACAEKTDAEKTSVFAFGSRNTESAQPEKTTFMFGSTAVAQPQFVFGGKGSTATGENKPKFTFSAPASNAPRNTVKDTDSTKSAKPTLASNSQGSKGFGFFFSSDSSVKPASLFGPDASNTEAPADSVPNGTLSAKKSRFGATSGDTASVFEDTRGAAVKPSLFGSSEKTSHFGSREKPLSLFVSSEKPTLLPAEAPKSKPFSFGQPAPKTDDPALGDSVKAALPNGKTSASLASEFTFPDSATSGVSVRADKVKMYESLFEF</sequence>
<dbReference type="GO" id="GO:0044615">
    <property type="term" value="C:nuclear pore nuclear basket"/>
    <property type="evidence" value="ECO:0007669"/>
    <property type="project" value="InterPro"/>
</dbReference>
<evidence type="ECO:0000313" key="3">
    <source>
        <dbReference type="Proteomes" id="UP000268321"/>
    </source>
</evidence>
<dbReference type="GO" id="GO:0006607">
    <property type="term" value="P:NLS-bearing protein import into nucleus"/>
    <property type="evidence" value="ECO:0007669"/>
    <property type="project" value="TreeGrafter"/>
</dbReference>
<feature type="region of interest" description="Disordered" evidence="1">
    <location>
        <begin position="486"/>
        <end position="521"/>
    </location>
</feature>
<dbReference type="Proteomes" id="UP000268321">
    <property type="component" value="Unassembled WGS sequence"/>
</dbReference>
<feature type="region of interest" description="Disordered" evidence="1">
    <location>
        <begin position="288"/>
        <end position="379"/>
    </location>
</feature>
<name>A0A4P9ZH25_9ASCO</name>